<evidence type="ECO:0000313" key="3">
    <source>
        <dbReference type="EMBL" id="ETO24902.1"/>
    </source>
</evidence>
<protein>
    <recommendedName>
        <fullName evidence="2">Serine aminopeptidase S33 domain-containing protein</fullName>
    </recommendedName>
</protein>
<dbReference type="Proteomes" id="UP000023152">
    <property type="component" value="Unassembled WGS sequence"/>
</dbReference>
<dbReference type="EMBL" id="ASPP01008886">
    <property type="protein sequence ID" value="ETO24902.1"/>
    <property type="molecule type" value="Genomic_DNA"/>
</dbReference>
<organism evidence="3 4">
    <name type="scientific">Reticulomyxa filosa</name>
    <dbReference type="NCBI Taxonomy" id="46433"/>
    <lineage>
        <taxon>Eukaryota</taxon>
        <taxon>Sar</taxon>
        <taxon>Rhizaria</taxon>
        <taxon>Retaria</taxon>
        <taxon>Foraminifera</taxon>
        <taxon>Monothalamids</taxon>
        <taxon>Reticulomyxidae</taxon>
        <taxon>Reticulomyxa</taxon>
    </lineage>
</organism>
<dbReference type="InterPro" id="IPR029058">
    <property type="entry name" value="AB_hydrolase_fold"/>
</dbReference>
<dbReference type="PANTHER" id="PTHR12277">
    <property type="entry name" value="ALPHA/BETA HYDROLASE DOMAIN-CONTAINING PROTEIN"/>
    <property type="match status" value="1"/>
</dbReference>
<sequence length="352" mass="39586">MFPLQYDKNSTYTPHSFNDNLFYIPFEENRKDDVTEYVDKDNKLCAEKGSLMLFVPGCERNKPSHVILLFHGNGVDLGPTASAYNELVRSLAVHLCIVEYPGYGILKGSCNVQQAIKHSENVYNFLVKDLKIPPSQLIIMGQSIGTGVACHLAHRKHNMLILISPFTSITALAQERYTITFGKQWFGKILTDLDGTAKNEAKDISLETMSEEERKKGDGDKCAANEMTDTSALPLSSSEKKSDKKWYSSRRVFSISQAQSAEKNVSLDRDVSDIPLTEHQVNYTIANDNDWKQEKLDIFNNLAQVEKMKSQKILLFHGTEDEVIPFQHSVDLEQAIKEVKRNRASGSADGSK</sequence>
<feature type="region of interest" description="Disordered" evidence="1">
    <location>
        <begin position="207"/>
        <end position="237"/>
    </location>
</feature>
<keyword evidence="4" id="KW-1185">Reference proteome</keyword>
<dbReference type="Gene3D" id="3.40.50.1820">
    <property type="entry name" value="alpha/beta hydrolase"/>
    <property type="match status" value="2"/>
</dbReference>
<accession>X6NHU4</accession>
<name>X6NHU4_RETFI</name>
<dbReference type="SUPFAM" id="SSF53474">
    <property type="entry name" value="alpha/beta-Hydrolases"/>
    <property type="match status" value="1"/>
</dbReference>
<dbReference type="InterPro" id="IPR022742">
    <property type="entry name" value="Hydrolase_4"/>
</dbReference>
<reference evidence="3 4" key="1">
    <citation type="journal article" date="2013" name="Curr. Biol.">
        <title>The Genome of the Foraminiferan Reticulomyxa filosa.</title>
        <authorList>
            <person name="Glockner G."/>
            <person name="Hulsmann N."/>
            <person name="Schleicher M."/>
            <person name="Noegel A.A."/>
            <person name="Eichinger L."/>
            <person name="Gallinger C."/>
            <person name="Pawlowski J."/>
            <person name="Sierra R."/>
            <person name="Euteneuer U."/>
            <person name="Pillet L."/>
            <person name="Moustafa A."/>
            <person name="Platzer M."/>
            <person name="Groth M."/>
            <person name="Szafranski K."/>
            <person name="Schliwa M."/>
        </authorList>
    </citation>
    <scope>NUCLEOTIDE SEQUENCE [LARGE SCALE GENOMIC DNA]</scope>
</reference>
<evidence type="ECO:0000313" key="4">
    <source>
        <dbReference type="Proteomes" id="UP000023152"/>
    </source>
</evidence>
<evidence type="ECO:0000256" key="1">
    <source>
        <dbReference type="SAM" id="MobiDB-lite"/>
    </source>
</evidence>
<feature type="domain" description="Serine aminopeptidase S33" evidence="2">
    <location>
        <begin position="62"/>
        <end position="338"/>
    </location>
</feature>
<evidence type="ECO:0000259" key="2">
    <source>
        <dbReference type="Pfam" id="PF12146"/>
    </source>
</evidence>
<dbReference type="PANTHER" id="PTHR12277:SF197">
    <property type="entry name" value="CHROMOSOME UNDETERMINED SCAFFOLD_38, WHOLE GENOME SHOTGUN SEQUENCE"/>
    <property type="match status" value="1"/>
</dbReference>
<dbReference type="OrthoDB" id="10249433at2759"/>
<feature type="compositionally biased region" description="Polar residues" evidence="1">
    <location>
        <begin position="227"/>
        <end position="237"/>
    </location>
</feature>
<gene>
    <name evidence="3" type="ORF">RFI_12255</name>
</gene>
<feature type="compositionally biased region" description="Basic and acidic residues" evidence="1">
    <location>
        <begin position="207"/>
        <end position="223"/>
    </location>
</feature>
<dbReference type="AlphaFoldDB" id="X6NHU4"/>
<comment type="caution">
    <text evidence="3">The sequence shown here is derived from an EMBL/GenBank/DDBJ whole genome shotgun (WGS) entry which is preliminary data.</text>
</comment>
<dbReference type="Pfam" id="PF12146">
    <property type="entry name" value="Hydrolase_4"/>
    <property type="match status" value="1"/>
</dbReference>
<proteinExistence type="predicted"/>